<dbReference type="AlphaFoldDB" id="B0X356"/>
<accession>B0X356</accession>
<name>B0X356_CULQU</name>
<evidence type="ECO:0000256" key="1">
    <source>
        <dbReference type="SAM" id="MobiDB-lite"/>
    </source>
</evidence>
<dbReference type="EnsemblMetazoa" id="CPIJ013648-RA">
    <property type="protein sequence ID" value="CPIJ013648-PA"/>
    <property type="gene ID" value="CPIJ013648"/>
</dbReference>
<feature type="compositionally biased region" description="Low complexity" evidence="1">
    <location>
        <begin position="176"/>
        <end position="190"/>
    </location>
</feature>
<evidence type="ECO:0000313" key="3">
    <source>
        <dbReference type="EnsemblMetazoa" id="CPIJ013648-PA"/>
    </source>
</evidence>
<feature type="compositionally biased region" description="Low complexity" evidence="1">
    <location>
        <begin position="75"/>
        <end position="89"/>
    </location>
</feature>
<dbReference type="InParanoid" id="B0X356"/>
<proteinExistence type="predicted"/>
<organism>
    <name type="scientific">Culex quinquefasciatus</name>
    <name type="common">Southern house mosquito</name>
    <name type="synonym">Culex pungens</name>
    <dbReference type="NCBI Taxonomy" id="7176"/>
    <lineage>
        <taxon>Eukaryota</taxon>
        <taxon>Metazoa</taxon>
        <taxon>Ecdysozoa</taxon>
        <taxon>Arthropoda</taxon>
        <taxon>Hexapoda</taxon>
        <taxon>Insecta</taxon>
        <taxon>Pterygota</taxon>
        <taxon>Neoptera</taxon>
        <taxon>Endopterygota</taxon>
        <taxon>Diptera</taxon>
        <taxon>Nematocera</taxon>
        <taxon>Culicoidea</taxon>
        <taxon>Culicidae</taxon>
        <taxon>Culicinae</taxon>
        <taxon>Culicini</taxon>
        <taxon>Culex</taxon>
        <taxon>Culex</taxon>
    </lineage>
</organism>
<keyword evidence="4" id="KW-1185">Reference proteome</keyword>
<reference evidence="3" key="2">
    <citation type="submission" date="2021-02" db="UniProtKB">
        <authorList>
            <consortium name="EnsemblMetazoa"/>
        </authorList>
    </citation>
    <scope>IDENTIFICATION</scope>
    <source>
        <strain evidence="3">JHB</strain>
    </source>
</reference>
<feature type="region of interest" description="Disordered" evidence="1">
    <location>
        <begin position="165"/>
        <end position="200"/>
    </location>
</feature>
<protein>
    <submittedName>
        <fullName evidence="2 3">Acetyl-coa carboxylase</fullName>
    </submittedName>
</protein>
<dbReference type="Proteomes" id="UP000002320">
    <property type="component" value="Unassembled WGS sequence"/>
</dbReference>
<dbReference type="EMBL" id="DS232309">
    <property type="protein sequence ID" value="EDS39558.1"/>
    <property type="molecule type" value="Genomic_DNA"/>
</dbReference>
<gene>
    <name evidence="3" type="primary">6046966</name>
    <name evidence="2" type="ORF">CpipJ_CPIJ013648</name>
</gene>
<dbReference type="KEGG" id="cqu:CpipJ_CPIJ013648"/>
<evidence type="ECO:0000313" key="4">
    <source>
        <dbReference type="Proteomes" id="UP000002320"/>
    </source>
</evidence>
<evidence type="ECO:0000313" key="2">
    <source>
        <dbReference type="EMBL" id="EDS39558.1"/>
    </source>
</evidence>
<reference evidence="2" key="1">
    <citation type="submission" date="2007-03" db="EMBL/GenBank/DDBJ databases">
        <title>Annotation of Culex pipiens quinquefasciatus.</title>
        <authorList>
            <consortium name="The Broad Institute Genome Sequencing Platform"/>
            <person name="Atkinson P.W."/>
            <person name="Hemingway J."/>
            <person name="Christensen B.M."/>
            <person name="Higgs S."/>
            <person name="Kodira C."/>
            <person name="Hannick L."/>
            <person name="Megy K."/>
            <person name="O'Leary S."/>
            <person name="Pearson M."/>
            <person name="Haas B.J."/>
            <person name="Mauceli E."/>
            <person name="Wortman J.R."/>
            <person name="Lee N.H."/>
            <person name="Guigo R."/>
            <person name="Stanke M."/>
            <person name="Alvarado L."/>
            <person name="Amedeo P."/>
            <person name="Antoine C.H."/>
            <person name="Arensburger P."/>
            <person name="Bidwell S.L."/>
            <person name="Crawford M."/>
            <person name="Camaro F."/>
            <person name="Devon K."/>
            <person name="Engels R."/>
            <person name="Hammond M."/>
            <person name="Howarth C."/>
            <person name="Koehrsen M."/>
            <person name="Lawson D."/>
            <person name="Montgomery P."/>
            <person name="Nene V."/>
            <person name="Nusbaum C."/>
            <person name="Puiu D."/>
            <person name="Romero-Severson J."/>
            <person name="Severson D.W."/>
            <person name="Shumway M."/>
            <person name="Sisk P."/>
            <person name="Stolte C."/>
            <person name="Zeng Q."/>
            <person name="Eisenstadt E."/>
            <person name="Fraser-Liggett C."/>
            <person name="Strausberg R."/>
            <person name="Galagan J."/>
            <person name="Birren B."/>
            <person name="Collins F.H."/>
        </authorList>
    </citation>
    <scope>NUCLEOTIDE SEQUENCE [LARGE SCALE GENOMIC DNA]</scope>
    <source>
        <strain evidence="2">JHB</strain>
    </source>
</reference>
<dbReference type="HOGENOM" id="CLU_1027636_0_0_1"/>
<feature type="region of interest" description="Disordered" evidence="1">
    <location>
        <begin position="61"/>
        <end position="99"/>
    </location>
</feature>
<dbReference type="VEuPathDB" id="VectorBase:CPIJ013648"/>
<sequence>MDTTTSASRLRRRDDLFSQPAINDLEHENLQCHQRIGEGAVEVTVFDKDLYEKRSKYINKPCKTAEGGDDPEQVSSASSIPSCCSTPSSGHRESGQDVYPPHTKVEVLKIPALIWPTGAARRRRWQEIKSVNRHQRIGEGAVEVTVFDKDLYEKRSKYINKPCKTAEGGDDPEQVSSASSIPSCCSTPSSGHRESGQDVYPPHTKVEVLKIPALIWPTGAARRRRWQEIKSVNRCAKNDVVVNRLKRKRNKKICVTLLNNKIKRARGWDAF</sequence>